<sequence>MAILQIVNTAAFVLAVAVTGGAFAPAPAERAPTAAELAFSDAPYGVDPIVTGPVSGKFRAERDRAGCEDAVWPDIPVSCYPR</sequence>
<keyword evidence="3" id="KW-1185">Reference proteome</keyword>
<dbReference type="KEGG" id="orm:HTY61_16500"/>
<feature type="signal peptide" evidence="1">
    <location>
        <begin position="1"/>
        <end position="24"/>
    </location>
</feature>
<organism evidence="2 3">
    <name type="scientific">Oricola thermophila</name>
    <dbReference type="NCBI Taxonomy" id="2742145"/>
    <lineage>
        <taxon>Bacteria</taxon>
        <taxon>Pseudomonadati</taxon>
        <taxon>Pseudomonadota</taxon>
        <taxon>Alphaproteobacteria</taxon>
        <taxon>Hyphomicrobiales</taxon>
        <taxon>Ahrensiaceae</taxon>
        <taxon>Oricola</taxon>
    </lineage>
</organism>
<evidence type="ECO:0000313" key="3">
    <source>
        <dbReference type="Proteomes" id="UP000509367"/>
    </source>
</evidence>
<reference evidence="2 3" key="1">
    <citation type="submission" date="2020-06" db="EMBL/GenBank/DDBJ databases">
        <title>Oricola thermophila sp. nov. isolated from a tidal sediments.</title>
        <authorList>
            <person name="Kwon K.K."/>
            <person name="Yang S.-H."/>
            <person name="Park M.-J."/>
        </authorList>
    </citation>
    <scope>NUCLEOTIDE SEQUENCE [LARGE SCALE GENOMIC DNA]</scope>
    <source>
        <strain evidence="2 3">MEBiC13590</strain>
    </source>
</reference>
<evidence type="ECO:0000256" key="1">
    <source>
        <dbReference type="SAM" id="SignalP"/>
    </source>
</evidence>
<gene>
    <name evidence="2" type="ORF">HTY61_16500</name>
</gene>
<feature type="chain" id="PRO_5027010335" evidence="1">
    <location>
        <begin position="25"/>
        <end position="82"/>
    </location>
</feature>
<dbReference type="Proteomes" id="UP000509367">
    <property type="component" value="Chromosome"/>
</dbReference>
<proteinExistence type="predicted"/>
<keyword evidence="1" id="KW-0732">Signal</keyword>
<accession>A0A6N1VG90</accession>
<dbReference type="AlphaFoldDB" id="A0A6N1VG90"/>
<evidence type="ECO:0000313" key="2">
    <source>
        <dbReference type="EMBL" id="QKV19936.1"/>
    </source>
</evidence>
<dbReference type="EMBL" id="CP054836">
    <property type="protein sequence ID" value="QKV19936.1"/>
    <property type="molecule type" value="Genomic_DNA"/>
</dbReference>
<dbReference type="RefSeq" id="WP_175277827.1">
    <property type="nucleotide sequence ID" value="NZ_CP054836.1"/>
</dbReference>
<name>A0A6N1VG90_9HYPH</name>
<protein>
    <submittedName>
        <fullName evidence="2">Uncharacterized protein</fullName>
    </submittedName>
</protein>